<name>A0A6G0ZJU7_APHCR</name>
<keyword evidence="13" id="KW-1185">Reference proteome</keyword>
<keyword evidence="7 12" id="KW-0675">Receptor</keyword>
<feature type="region of interest" description="Disordered" evidence="9">
    <location>
        <begin position="30"/>
        <end position="72"/>
    </location>
</feature>
<comment type="similarity">
    <text evidence="2">Belongs to the G-protein coupled receptor 1 family.</text>
</comment>
<keyword evidence="8" id="KW-0807">Transducer</keyword>
<comment type="subcellular location">
    <subcellularLocation>
        <location evidence="1">Membrane</location>
        <topology evidence="1">Multi-pass membrane protein</topology>
    </subcellularLocation>
</comment>
<comment type="caution">
    <text evidence="12">The sequence shown here is derived from an EMBL/GenBank/DDBJ whole genome shotgun (WGS) entry which is preliminary data.</text>
</comment>
<evidence type="ECO:0000256" key="9">
    <source>
        <dbReference type="SAM" id="MobiDB-lite"/>
    </source>
</evidence>
<keyword evidence="3 10" id="KW-0812">Transmembrane</keyword>
<dbReference type="Proteomes" id="UP000478052">
    <property type="component" value="Unassembled WGS sequence"/>
</dbReference>
<keyword evidence="4 10" id="KW-1133">Transmembrane helix</keyword>
<evidence type="ECO:0000256" key="4">
    <source>
        <dbReference type="ARBA" id="ARBA00022989"/>
    </source>
</evidence>
<evidence type="ECO:0000256" key="7">
    <source>
        <dbReference type="ARBA" id="ARBA00023170"/>
    </source>
</evidence>
<dbReference type="GO" id="GO:0004930">
    <property type="term" value="F:G protein-coupled receptor activity"/>
    <property type="evidence" value="ECO:0007669"/>
    <property type="project" value="UniProtKB-KW"/>
</dbReference>
<sequence>MVIEPGLMDMLGNSLFDMLAPVSSTESSAVGSTVSAHGSGDGSGGRVDGSGSAVDDDEDDGSGMGGGSGAGGSGGIGPGELWYRHSPAMTAVYCFAYTMVFLVGLVGNLLVVSVVCRSPRMRNVTNYFIVNLAVADILVLVFCLPATLLSNIYVRKSFFV</sequence>
<evidence type="ECO:0000313" key="12">
    <source>
        <dbReference type="EMBL" id="KAF0771270.1"/>
    </source>
</evidence>
<dbReference type="PRINTS" id="PR00237">
    <property type="entry name" value="GPCRRHODOPSN"/>
</dbReference>
<dbReference type="InterPro" id="IPR017452">
    <property type="entry name" value="GPCR_Rhodpsn_7TM"/>
</dbReference>
<dbReference type="OrthoDB" id="5975505at2759"/>
<evidence type="ECO:0000259" key="11">
    <source>
        <dbReference type="PROSITE" id="PS50262"/>
    </source>
</evidence>
<feature type="domain" description="G-protein coupled receptors family 1 profile" evidence="11">
    <location>
        <begin position="107"/>
        <end position="160"/>
    </location>
</feature>
<accession>A0A6G0ZJU7</accession>
<reference evidence="12 13" key="1">
    <citation type="submission" date="2019-08" db="EMBL/GenBank/DDBJ databases">
        <title>Whole genome of Aphis craccivora.</title>
        <authorList>
            <person name="Voronova N.V."/>
            <person name="Shulinski R.S."/>
            <person name="Bandarenka Y.V."/>
            <person name="Zhorov D.G."/>
            <person name="Warner D."/>
        </authorList>
    </citation>
    <scope>NUCLEOTIDE SEQUENCE [LARGE SCALE GENOMIC DNA]</scope>
    <source>
        <strain evidence="12">180601</strain>
        <tissue evidence="12">Whole Body</tissue>
    </source>
</reference>
<evidence type="ECO:0000313" key="13">
    <source>
        <dbReference type="Proteomes" id="UP000478052"/>
    </source>
</evidence>
<evidence type="ECO:0000256" key="8">
    <source>
        <dbReference type="ARBA" id="ARBA00023224"/>
    </source>
</evidence>
<dbReference type="PANTHER" id="PTHR24235">
    <property type="entry name" value="NEUROPEPTIDE Y RECEPTOR"/>
    <property type="match status" value="1"/>
</dbReference>
<keyword evidence="6 10" id="KW-0472">Membrane</keyword>
<dbReference type="SUPFAM" id="SSF81321">
    <property type="entry name" value="Family A G protein-coupled receptor-like"/>
    <property type="match status" value="1"/>
</dbReference>
<evidence type="ECO:0000256" key="1">
    <source>
        <dbReference type="ARBA" id="ARBA00004141"/>
    </source>
</evidence>
<gene>
    <name evidence="12" type="ORF">FWK35_00014785</name>
</gene>
<dbReference type="AlphaFoldDB" id="A0A6G0ZJU7"/>
<dbReference type="Pfam" id="PF00001">
    <property type="entry name" value="7tm_1"/>
    <property type="match status" value="1"/>
</dbReference>
<proteinExistence type="inferred from homology"/>
<protein>
    <submittedName>
        <fullName evidence="12">Neuropeptide SIFamide receptor-like</fullName>
    </submittedName>
</protein>
<feature type="transmembrane region" description="Helical" evidence="10">
    <location>
        <begin position="90"/>
        <end position="116"/>
    </location>
</feature>
<evidence type="ECO:0000256" key="6">
    <source>
        <dbReference type="ARBA" id="ARBA00023136"/>
    </source>
</evidence>
<keyword evidence="5" id="KW-0297">G-protein coupled receptor</keyword>
<dbReference type="PROSITE" id="PS50262">
    <property type="entry name" value="G_PROTEIN_RECEP_F1_2"/>
    <property type="match status" value="1"/>
</dbReference>
<feature type="compositionally biased region" description="Gly residues" evidence="9">
    <location>
        <begin position="62"/>
        <end position="72"/>
    </location>
</feature>
<organism evidence="12 13">
    <name type="scientific">Aphis craccivora</name>
    <name type="common">Cowpea aphid</name>
    <dbReference type="NCBI Taxonomy" id="307492"/>
    <lineage>
        <taxon>Eukaryota</taxon>
        <taxon>Metazoa</taxon>
        <taxon>Ecdysozoa</taxon>
        <taxon>Arthropoda</taxon>
        <taxon>Hexapoda</taxon>
        <taxon>Insecta</taxon>
        <taxon>Pterygota</taxon>
        <taxon>Neoptera</taxon>
        <taxon>Paraneoptera</taxon>
        <taxon>Hemiptera</taxon>
        <taxon>Sternorrhyncha</taxon>
        <taxon>Aphidomorpha</taxon>
        <taxon>Aphidoidea</taxon>
        <taxon>Aphididae</taxon>
        <taxon>Aphidini</taxon>
        <taxon>Aphis</taxon>
        <taxon>Aphis</taxon>
    </lineage>
</organism>
<evidence type="ECO:0000256" key="10">
    <source>
        <dbReference type="SAM" id="Phobius"/>
    </source>
</evidence>
<dbReference type="GO" id="GO:0016020">
    <property type="term" value="C:membrane"/>
    <property type="evidence" value="ECO:0007669"/>
    <property type="project" value="UniProtKB-SubCell"/>
</dbReference>
<dbReference type="InterPro" id="IPR000276">
    <property type="entry name" value="GPCR_Rhodpsn"/>
</dbReference>
<evidence type="ECO:0000256" key="5">
    <source>
        <dbReference type="ARBA" id="ARBA00023040"/>
    </source>
</evidence>
<evidence type="ECO:0000256" key="2">
    <source>
        <dbReference type="ARBA" id="ARBA00010663"/>
    </source>
</evidence>
<dbReference type="Gene3D" id="1.20.1070.10">
    <property type="entry name" value="Rhodopsin 7-helix transmembrane proteins"/>
    <property type="match status" value="1"/>
</dbReference>
<dbReference type="EMBL" id="VUJU01000315">
    <property type="protein sequence ID" value="KAF0771270.1"/>
    <property type="molecule type" value="Genomic_DNA"/>
</dbReference>
<feature type="compositionally biased region" description="Gly residues" evidence="9">
    <location>
        <begin position="39"/>
        <end position="48"/>
    </location>
</feature>
<feature type="transmembrane region" description="Helical" evidence="10">
    <location>
        <begin position="128"/>
        <end position="154"/>
    </location>
</feature>
<dbReference type="PANTHER" id="PTHR24235:SF29">
    <property type="entry name" value="GH23382P"/>
    <property type="match status" value="1"/>
</dbReference>
<evidence type="ECO:0000256" key="3">
    <source>
        <dbReference type="ARBA" id="ARBA00022692"/>
    </source>
</evidence>